<dbReference type="Proteomes" id="UP000653472">
    <property type="component" value="Unassembled WGS sequence"/>
</dbReference>
<gene>
    <name evidence="2" type="ORF">G7Y82_13600</name>
</gene>
<accession>A0A969W9Q5</accession>
<dbReference type="EMBL" id="JAAVXB010000007">
    <property type="protein sequence ID" value="NKF23351.1"/>
    <property type="molecule type" value="Genomic_DNA"/>
</dbReference>
<evidence type="ECO:0000313" key="2">
    <source>
        <dbReference type="EMBL" id="NKF23351.1"/>
    </source>
</evidence>
<keyword evidence="3" id="KW-1185">Reference proteome</keyword>
<evidence type="ECO:0000313" key="3">
    <source>
        <dbReference type="Proteomes" id="UP000653472"/>
    </source>
</evidence>
<dbReference type="AlphaFoldDB" id="A0A969W9Q5"/>
<protein>
    <submittedName>
        <fullName evidence="2">Uncharacterized protein</fullName>
    </submittedName>
</protein>
<comment type="caution">
    <text evidence="2">The sequence shown here is derived from an EMBL/GenBank/DDBJ whole genome shotgun (WGS) entry which is preliminary data.</text>
</comment>
<proteinExistence type="predicted"/>
<keyword evidence="1" id="KW-0812">Transmembrane</keyword>
<reference evidence="2" key="1">
    <citation type="submission" date="2020-03" db="EMBL/GenBank/DDBJ databases">
        <title>Solimonas marina sp. nov., isolated from deep seawater of the Pacific Ocean.</title>
        <authorList>
            <person name="Liu X."/>
            <person name="Lai Q."/>
            <person name="Sun F."/>
            <person name="Gai Y."/>
            <person name="Li G."/>
            <person name="Shao Z."/>
        </authorList>
    </citation>
    <scope>NUCLEOTIDE SEQUENCE</scope>
    <source>
        <strain evidence="2">C16B3</strain>
    </source>
</reference>
<keyword evidence="1" id="KW-1133">Transmembrane helix</keyword>
<name>A0A969W9Q5_9GAMM</name>
<keyword evidence="1" id="KW-0472">Membrane</keyword>
<evidence type="ECO:0000256" key="1">
    <source>
        <dbReference type="SAM" id="Phobius"/>
    </source>
</evidence>
<organism evidence="2 3">
    <name type="scientific">Solimonas marina</name>
    <dbReference type="NCBI Taxonomy" id="2714601"/>
    <lineage>
        <taxon>Bacteria</taxon>
        <taxon>Pseudomonadati</taxon>
        <taxon>Pseudomonadota</taxon>
        <taxon>Gammaproteobacteria</taxon>
        <taxon>Nevskiales</taxon>
        <taxon>Nevskiaceae</taxon>
        <taxon>Solimonas</taxon>
    </lineage>
</organism>
<feature type="transmembrane region" description="Helical" evidence="1">
    <location>
        <begin position="50"/>
        <end position="74"/>
    </location>
</feature>
<sequence length="75" mass="8545">MKSTFFIFAIFYLALAAVAIRLYFRSVRPGGNLHVRYLAASPTNQKLLRWGLLGAIFFFSLSGLHSLYLMLFVVK</sequence>
<dbReference type="RefSeq" id="WP_168148668.1">
    <property type="nucleotide sequence ID" value="NZ_JAAVXB010000007.1"/>
</dbReference>